<evidence type="ECO:0000256" key="7">
    <source>
        <dbReference type="ARBA" id="ARBA00022989"/>
    </source>
</evidence>
<feature type="domain" description="ArnT-like N-terminal" evidence="11">
    <location>
        <begin position="22"/>
        <end position="168"/>
    </location>
</feature>
<dbReference type="InterPro" id="IPR003342">
    <property type="entry name" value="ArnT-like_N"/>
</dbReference>
<evidence type="ECO:0000256" key="1">
    <source>
        <dbReference type="ARBA" id="ARBA00004127"/>
    </source>
</evidence>
<evidence type="ECO:0008006" key="15">
    <source>
        <dbReference type="Google" id="ProtNLM"/>
    </source>
</evidence>
<feature type="domain" description="Protein O-mannosyl-transferase C-terminal four TM" evidence="12">
    <location>
        <begin position="378"/>
        <end position="568"/>
    </location>
</feature>
<evidence type="ECO:0000256" key="3">
    <source>
        <dbReference type="ARBA" id="ARBA00007222"/>
    </source>
</evidence>
<feature type="transmembrane region" description="Helical" evidence="10">
    <location>
        <begin position="12"/>
        <end position="36"/>
    </location>
</feature>
<comment type="caution">
    <text evidence="13">The sequence shown here is derived from an EMBL/GenBank/DDBJ whole genome shotgun (WGS) entry which is preliminary data.</text>
</comment>
<keyword evidence="8 10" id="KW-0472">Membrane</keyword>
<evidence type="ECO:0000256" key="6">
    <source>
        <dbReference type="ARBA" id="ARBA00022692"/>
    </source>
</evidence>
<keyword evidence="7 10" id="KW-1133">Transmembrane helix</keyword>
<evidence type="ECO:0000259" key="11">
    <source>
        <dbReference type="Pfam" id="PF02366"/>
    </source>
</evidence>
<evidence type="ECO:0000256" key="10">
    <source>
        <dbReference type="SAM" id="Phobius"/>
    </source>
</evidence>
<dbReference type="Pfam" id="PF02366">
    <property type="entry name" value="PMT"/>
    <property type="match status" value="1"/>
</dbReference>
<evidence type="ECO:0000259" key="12">
    <source>
        <dbReference type="Pfam" id="PF16192"/>
    </source>
</evidence>
<evidence type="ECO:0000313" key="14">
    <source>
        <dbReference type="Proteomes" id="UP001470230"/>
    </source>
</evidence>
<evidence type="ECO:0000256" key="4">
    <source>
        <dbReference type="ARBA" id="ARBA00022676"/>
    </source>
</evidence>
<accession>A0ABR2L7Q2</accession>
<name>A0ABR2L7Q2_9EUKA</name>
<dbReference type="PANTHER" id="PTHR10050">
    <property type="entry name" value="DOLICHYL-PHOSPHATE-MANNOSE--PROTEIN MANNOSYLTRANSFERASE"/>
    <property type="match status" value="1"/>
</dbReference>
<feature type="transmembrane region" description="Helical" evidence="10">
    <location>
        <begin position="509"/>
        <end position="531"/>
    </location>
</feature>
<keyword evidence="4" id="KW-0328">Glycosyltransferase</keyword>
<feature type="transmembrane region" description="Helical" evidence="10">
    <location>
        <begin position="261"/>
        <end position="278"/>
    </location>
</feature>
<evidence type="ECO:0000256" key="2">
    <source>
        <dbReference type="ARBA" id="ARBA00004922"/>
    </source>
</evidence>
<feature type="transmembrane region" description="Helical" evidence="10">
    <location>
        <begin position="126"/>
        <end position="144"/>
    </location>
</feature>
<comment type="pathway">
    <text evidence="2">Protein modification; protein glycosylation.</text>
</comment>
<protein>
    <recommendedName>
        <fullName evidence="15">Dolichyl-phosphate-mannose--protein mannosyltransferase</fullName>
    </recommendedName>
</protein>
<feature type="transmembrane region" description="Helical" evidence="10">
    <location>
        <begin position="432"/>
        <end position="450"/>
    </location>
</feature>
<evidence type="ECO:0000256" key="5">
    <source>
        <dbReference type="ARBA" id="ARBA00022679"/>
    </source>
</evidence>
<sequence>MIDERSVSKSHLTSYDALYIFILTSISLAIRLWVIYHPDGPAFDEVHFGNFTNWYTKSQFFFDIHPTLGKLLMFGFANLSEYDGNLGFHSTRHYSSCSYISLRVTPAIFSALCCPLIYLTLRFTGFGYLSAITASILLITDTSLATEGRFILSDGILHFFCCLHFAIICYTFSIYDCNYYIYLKQIDNSNKNVNMNHNTTEIEDDFDTVNIDFDLINIYDADVSIKERKFSKNNNKLRQKRIISINQTNCKTEMKFNRARFNFFHILTGISLGAACSVKNTAWGLMVFDAYIYIVGFLPLLNFSIFDYLFDVFIYGVSLFLIMISVYIISFFIHFIVLPFAGQGTGYLPEDMKKQLIPNQQVNCSLWFKRIAGPSLLYKTFKVSLIMHNGNMGIKSFHMSQSRPNNWPLLTGIDVGFWGGDGQEIRCHGNVFSYYFAFIGVILCTFPSFLKEKMKFNKDLRKNNEKEQQKLDKINFLNSLHDYLVELRFTIGWLASYLPFYLIPRTLFLYHYLIPLMIGCCAFGASLEILIKSKRIRGTIAFATWILAFFGFWLWMPLVYGKYMHERDIMIWNQNWISGDKQYKIEQKSDRLKPK</sequence>
<keyword evidence="14" id="KW-1185">Reference proteome</keyword>
<feature type="coiled-coil region" evidence="9">
    <location>
        <begin position="450"/>
        <end position="477"/>
    </location>
</feature>
<evidence type="ECO:0000256" key="9">
    <source>
        <dbReference type="SAM" id="Coils"/>
    </source>
</evidence>
<dbReference type="InterPro" id="IPR027005">
    <property type="entry name" value="PMT-like"/>
</dbReference>
<feature type="transmembrane region" description="Helical" evidence="10">
    <location>
        <begin position="156"/>
        <end position="175"/>
    </location>
</feature>
<feature type="transmembrane region" description="Helical" evidence="10">
    <location>
        <begin position="317"/>
        <end position="341"/>
    </location>
</feature>
<dbReference type="EMBL" id="JAPFFF010000001">
    <property type="protein sequence ID" value="KAK8899399.1"/>
    <property type="molecule type" value="Genomic_DNA"/>
</dbReference>
<comment type="subcellular location">
    <subcellularLocation>
        <location evidence="1">Endomembrane system</location>
        <topology evidence="1">Multi-pass membrane protein</topology>
    </subcellularLocation>
</comment>
<dbReference type="Proteomes" id="UP001470230">
    <property type="component" value="Unassembled WGS sequence"/>
</dbReference>
<keyword evidence="9" id="KW-0175">Coiled coil</keyword>
<organism evidence="13 14">
    <name type="scientific">Tritrichomonas musculus</name>
    <dbReference type="NCBI Taxonomy" id="1915356"/>
    <lineage>
        <taxon>Eukaryota</taxon>
        <taxon>Metamonada</taxon>
        <taxon>Parabasalia</taxon>
        <taxon>Tritrichomonadida</taxon>
        <taxon>Tritrichomonadidae</taxon>
        <taxon>Tritrichomonas</taxon>
    </lineage>
</organism>
<reference evidence="13 14" key="1">
    <citation type="submission" date="2024-04" db="EMBL/GenBank/DDBJ databases">
        <title>Tritrichomonas musculus Genome.</title>
        <authorList>
            <person name="Alves-Ferreira E."/>
            <person name="Grigg M."/>
            <person name="Lorenzi H."/>
            <person name="Galac M."/>
        </authorList>
    </citation>
    <scope>NUCLEOTIDE SEQUENCE [LARGE SCALE GENOMIC DNA]</scope>
    <source>
        <strain evidence="13 14">EAF2021</strain>
    </source>
</reference>
<evidence type="ECO:0000313" key="13">
    <source>
        <dbReference type="EMBL" id="KAK8899399.1"/>
    </source>
</evidence>
<dbReference type="InterPro" id="IPR032421">
    <property type="entry name" value="PMT_4TMC"/>
</dbReference>
<feature type="transmembrane region" description="Helical" evidence="10">
    <location>
        <begin position="290"/>
        <end position="310"/>
    </location>
</feature>
<dbReference type="PANTHER" id="PTHR10050:SF46">
    <property type="entry name" value="PROTEIN O-MANNOSYL-TRANSFERASE 2"/>
    <property type="match status" value="1"/>
</dbReference>
<keyword evidence="5" id="KW-0808">Transferase</keyword>
<feature type="transmembrane region" description="Helical" evidence="10">
    <location>
        <begin position="100"/>
        <end position="119"/>
    </location>
</feature>
<dbReference type="Pfam" id="PF16192">
    <property type="entry name" value="PMT_4TMC"/>
    <property type="match status" value="1"/>
</dbReference>
<keyword evidence="6 10" id="KW-0812">Transmembrane</keyword>
<evidence type="ECO:0000256" key="8">
    <source>
        <dbReference type="ARBA" id="ARBA00023136"/>
    </source>
</evidence>
<feature type="transmembrane region" description="Helical" evidence="10">
    <location>
        <begin position="538"/>
        <end position="556"/>
    </location>
</feature>
<comment type="similarity">
    <text evidence="3">Belongs to the glycosyltransferase 39 family.</text>
</comment>
<proteinExistence type="inferred from homology"/>
<gene>
    <name evidence="13" type="ORF">M9Y10_001715</name>
</gene>